<proteinExistence type="predicted"/>
<dbReference type="EMBL" id="JBCGBO010000005">
    <property type="protein sequence ID" value="KAK9198371.1"/>
    <property type="molecule type" value="Genomic_DNA"/>
</dbReference>
<dbReference type="AlphaFoldDB" id="A0AAP0M890"/>
<evidence type="ECO:0000313" key="2">
    <source>
        <dbReference type="Proteomes" id="UP001428341"/>
    </source>
</evidence>
<sequence>MLINAGIKLSVEETTKKSPKANMVEKEGDDIISVVVVSEVNMVYGSKGKLLLKLTSRKSLLQSNVLYAPEIRYNLVICLYARQN</sequence>
<evidence type="ECO:0000313" key="1">
    <source>
        <dbReference type="EMBL" id="KAK9198371.1"/>
    </source>
</evidence>
<accession>A0AAP0M890</accession>
<organism evidence="1 2">
    <name type="scientific">Citrus x changshan-huyou</name>
    <dbReference type="NCBI Taxonomy" id="2935761"/>
    <lineage>
        <taxon>Eukaryota</taxon>
        <taxon>Viridiplantae</taxon>
        <taxon>Streptophyta</taxon>
        <taxon>Embryophyta</taxon>
        <taxon>Tracheophyta</taxon>
        <taxon>Spermatophyta</taxon>
        <taxon>Magnoliopsida</taxon>
        <taxon>eudicotyledons</taxon>
        <taxon>Gunneridae</taxon>
        <taxon>Pentapetalae</taxon>
        <taxon>rosids</taxon>
        <taxon>malvids</taxon>
        <taxon>Sapindales</taxon>
        <taxon>Rutaceae</taxon>
        <taxon>Aurantioideae</taxon>
        <taxon>Citrus</taxon>
    </lineage>
</organism>
<gene>
    <name evidence="1" type="ORF">WN944_013555</name>
</gene>
<protein>
    <submittedName>
        <fullName evidence="1">Uncharacterized protein</fullName>
    </submittedName>
</protein>
<name>A0AAP0M890_9ROSI</name>
<keyword evidence="2" id="KW-1185">Reference proteome</keyword>
<dbReference type="Proteomes" id="UP001428341">
    <property type="component" value="Unassembled WGS sequence"/>
</dbReference>
<reference evidence="1 2" key="1">
    <citation type="submission" date="2024-05" db="EMBL/GenBank/DDBJ databases">
        <title>Haplotype-resolved chromosome-level genome assembly of Huyou (Citrus changshanensis).</title>
        <authorList>
            <person name="Miao C."/>
            <person name="Chen W."/>
            <person name="Wu Y."/>
            <person name="Wang L."/>
            <person name="Zhao S."/>
            <person name="Grierson D."/>
            <person name="Xu C."/>
            <person name="Chen K."/>
        </authorList>
    </citation>
    <scope>NUCLEOTIDE SEQUENCE [LARGE SCALE GENOMIC DNA]</scope>
    <source>
        <strain evidence="1">01-14</strain>
        <tissue evidence="1">Leaf</tissue>
    </source>
</reference>
<comment type="caution">
    <text evidence="1">The sequence shown here is derived from an EMBL/GenBank/DDBJ whole genome shotgun (WGS) entry which is preliminary data.</text>
</comment>